<evidence type="ECO:0000313" key="3">
    <source>
        <dbReference type="Proteomes" id="UP000009375"/>
    </source>
</evidence>
<accession>D2EFI7</accession>
<name>D2EFI7_PARA4</name>
<feature type="transmembrane region" description="Helical" evidence="1">
    <location>
        <begin position="7"/>
        <end position="30"/>
    </location>
</feature>
<evidence type="ECO:0000256" key="1">
    <source>
        <dbReference type="SAM" id="Phobius"/>
    </source>
</evidence>
<gene>
    <name evidence="2" type="ORF">BJBARM4_0505</name>
</gene>
<keyword evidence="1" id="KW-1133">Transmembrane helix</keyword>
<sequence length="425" mass="46002">MDLLLEGIMIAILMAVILIFIVSEYSAFFAPTSSISYYNSFVGMADSACSSIQTASNVQFTSPKLFVFQMYDSQSCNSILSSNSYIFSPTSAVLSSLDGNYDICYANISNPGLFGISSGSQYFLKRSTKNDINFYYPSAYSIQNSSNMSVAASNNQLGIPDISVNSSSSFSIILNASSPANPNNYTFNLDEYSNKSINLNIYFNGQISCEASYSDLAGVHSFSISSPCSQHVNNLTIFVLLSSNQETNYQVNVTAVPNVNPTISYLSQQCNDLVPFVENGIIDNGSIVCQPVLCGGSSFYLSDQNNRPFLGLYGESYNFLAVQSGVDDLQIVNSYSENLINGPLMDETFFVETGLTSYDSWSVTYNGTTKSAKGNEPIGFLDPPGNYNFTVPNSVISTSPTLITIAPNISKGTVSQGSYITIKFG</sequence>
<keyword evidence="1" id="KW-0472">Membrane</keyword>
<dbReference type="EMBL" id="GG730046">
    <property type="protein sequence ID" value="EEZ92884.1"/>
    <property type="molecule type" value="Genomic_DNA"/>
</dbReference>
<organism evidence="2 3">
    <name type="scientific">Candidatus Parvarchaeum acidiphilum ARMAN-4</name>
    <dbReference type="NCBI Taxonomy" id="662760"/>
    <lineage>
        <taxon>Archaea</taxon>
        <taxon>Candidatus Parvarchaeota</taxon>
        <taxon>Candidatus Parvarchaeum</taxon>
    </lineage>
</organism>
<dbReference type="Proteomes" id="UP000009375">
    <property type="component" value="Unassembled WGS sequence"/>
</dbReference>
<reference evidence="2 3" key="1">
    <citation type="journal article" date="2010" name="Proc. Natl. Acad. Sci. U.S.A.">
        <title>Enigmatic, ultrasmall, uncultivated Archaea.</title>
        <authorList>
            <person name="Baker B.J."/>
            <person name="Comolli L.R."/>
            <person name="Dick G.J."/>
            <person name="Hauser L.J."/>
            <person name="Hyatt D."/>
            <person name="Dill B.D."/>
            <person name="Land M.L."/>
            <person name="Verberkmoes N.C."/>
            <person name="Hettich R.L."/>
            <person name="Banfield J.F."/>
        </authorList>
    </citation>
    <scope>NUCLEOTIDE SEQUENCE [LARGE SCALE GENOMIC DNA]</scope>
</reference>
<proteinExistence type="predicted"/>
<evidence type="ECO:0000313" key="2">
    <source>
        <dbReference type="EMBL" id="EEZ92884.1"/>
    </source>
</evidence>
<keyword evidence="1" id="KW-0812">Transmembrane</keyword>
<protein>
    <submittedName>
        <fullName evidence="2">Uncharacterized protein</fullName>
    </submittedName>
</protein>
<dbReference type="AlphaFoldDB" id="D2EFI7"/>